<protein>
    <recommendedName>
        <fullName evidence="1">CRAL-TRIO domain-containing protein</fullName>
    </recommendedName>
</protein>
<organism evidence="2 3">
    <name type="scientific">Rhamnusium bicolor</name>
    <dbReference type="NCBI Taxonomy" id="1586634"/>
    <lineage>
        <taxon>Eukaryota</taxon>
        <taxon>Metazoa</taxon>
        <taxon>Ecdysozoa</taxon>
        <taxon>Arthropoda</taxon>
        <taxon>Hexapoda</taxon>
        <taxon>Insecta</taxon>
        <taxon>Pterygota</taxon>
        <taxon>Neoptera</taxon>
        <taxon>Endopterygota</taxon>
        <taxon>Coleoptera</taxon>
        <taxon>Polyphaga</taxon>
        <taxon>Cucujiformia</taxon>
        <taxon>Chrysomeloidea</taxon>
        <taxon>Cerambycidae</taxon>
        <taxon>Lepturinae</taxon>
        <taxon>Rhagiini</taxon>
        <taxon>Rhamnusium</taxon>
    </lineage>
</organism>
<dbReference type="GO" id="GO:0016020">
    <property type="term" value="C:membrane"/>
    <property type="evidence" value="ECO:0007669"/>
    <property type="project" value="TreeGrafter"/>
</dbReference>
<reference evidence="2" key="1">
    <citation type="journal article" date="2023" name="Insect Mol. Biol.">
        <title>Genome sequencing provides insights into the evolution of gene families encoding plant cell wall-degrading enzymes in longhorned beetles.</title>
        <authorList>
            <person name="Shin N.R."/>
            <person name="Okamura Y."/>
            <person name="Kirsch R."/>
            <person name="Pauchet Y."/>
        </authorList>
    </citation>
    <scope>NUCLEOTIDE SEQUENCE</scope>
    <source>
        <strain evidence="2">RBIC_L_NR</strain>
    </source>
</reference>
<sequence length="115" mass="14046">MFKRGTCFPIKIHALHIVNQPWIFDIVYNIFKPFLDERMKERIFFHGEDMESLHQHIDPKHLPERYGGIHQDYSYMDWIEYFENDPQILWELESLGYKDDKIDENIKKNKSNISE</sequence>
<comment type="caution">
    <text evidence="2">The sequence shown here is derived from an EMBL/GenBank/DDBJ whole genome shotgun (WGS) entry which is preliminary data.</text>
</comment>
<evidence type="ECO:0000313" key="2">
    <source>
        <dbReference type="EMBL" id="KAJ8960655.1"/>
    </source>
</evidence>
<dbReference type="PROSITE" id="PS50191">
    <property type="entry name" value="CRAL_TRIO"/>
    <property type="match status" value="1"/>
</dbReference>
<dbReference type="CDD" id="cd00170">
    <property type="entry name" value="SEC14"/>
    <property type="match status" value="1"/>
</dbReference>
<dbReference type="Pfam" id="PF00650">
    <property type="entry name" value="CRAL_TRIO"/>
    <property type="match status" value="1"/>
</dbReference>
<dbReference type="InterPro" id="IPR036865">
    <property type="entry name" value="CRAL-TRIO_dom_sf"/>
</dbReference>
<proteinExistence type="predicted"/>
<dbReference type="InterPro" id="IPR001251">
    <property type="entry name" value="CRAL-TRIO_dom"/>
</dbReference>
<dbReference type="SUPFAM" id="SSF52087">
    <property type="entry name" value="CRAL/TRIO domain"/>
    <property type="match status" value="1"/>
</dbReference>
<evidence type="ECO:0000259" key="1">
    <source>
        <dbReference type="PROSITE" id="PS50191"/>
    </source>
</evidence>
<name>A0AAV8ZA84_9CUCU</name>
<dbReference type="EMBL" id="JANEYF010001640">
    <property type="protein sequence ID" value="KAJ8960655.1"/>
    <property type="molecule type" value="Genomic_DNA"/>
</dbReference>
<dbReference type="PANTHER" id="PTHR10174:SF234">
    <property type="entry name" value="SD01558P"/>
    <property type="match status" value="1"/>
</dbReference>
<evidence type="ECO:0000313" key="3">
    <source>
        <dbReference type="Proteomes" id="UP001162156"/>
    </source>
</evidence>
<feature type="domain" description="CRAL-TRIO" evidence="1">
    <location>
        <begin position="1"/>
        <end position="74"/>
    </location>
</feature>
<dbReference type="AlphaFoldDB" id="A0AAV8ZA84"/>
<keyword evidence="3" id="KW-1185">Reference proteome</keyword>
<dbReference type="Gene3D" id="3.40.525.10">
    <property type="entry name" value="CRAL-TRIO lipid binding domain"/>
    <property type="match status" value="1"/>
</dbReference>
<dbReference type="Proteomes" id="UP001162156">
    <property type="component" value="Unassembled WGS sequence"/>
</dbReference>
<dbReference type="GO" id="GO:1902936">
    <property type="term" value="F:phosphatidylinositol bisphosphate binding"/>
    <property type="evidence" value="ECO:0007669"/>
    <property type="project" value="TreeGrafter"/>
</dbReference>
<gene>
    <name evidence="2" type="ORF">NQ314_006047</name>
</gene>
<dbReference type="PANTHER" id="PTHR10174">
    <property type="entry name" value="ALPHA-TOCOPHEROL TRANSFER PROTEIN-RELATED"/>
    <property type="match status" value="1"/>
</dbReference>
<accession>A0AAV8ZA84</accession>
<dbReference type="PRINTS" id="PR00180">
    <property type="entry name" value="CRETINALDHBP"/>
</dbReference>